<comment type="caution">
    <text evidence="16">The sequence shown here is derived from an EMBL/GenBank/DDBJ whole genome shotgun (WGS) entry which is preliminary data.</text>
</comment>
<dbReference type="RefSeq" id="WP_169203241.1">
    <property type="nucleotide sequence ID" value="NZ_CP059467.1"/>
</dbReference>
<evidence type="ECO:0000313" key="17">
    <source>
        <dbReference type="Proteomes" id="UP000633943"/>
    </source>
</evidence>
<dbReference type="Proteomes" id="UP000633943">
    <property type="component" value="Unassembled WGS sequence"/>
</dbReference>
<dbReference type="InterPro" id="IPR005467">
    <property type="entry name" value="His_kinase_dom"/>
</dbReference>
<evidence type="ECO:0000256" key="11">
    <source>
        <dbReference type="ARBA" id="ARBA00023136"/>
    </source>
</evidence>
<evidence type="ECO:0000259" key="15">
    <source>
        <dbReference type="PROSITE" id="PS50885"/>
    </source>
</evidence>
<keyword evidence="5" id="KW-0488">Methylation</keyword>
<protein>
    <recommendedName>
        <fullName evidence="3">histidine kinase</fullName>
        <ecNumber evidence="3">2.7.13.3</ecNumber>
    </recommendedName>
</protein>
<dbReference type="PROSITE" id="PS50885">
    <property type="entry name" value="HAMP"/>
    <property type="match status" value="1"/>
</dbReference>
<accession>A0ABX1NXC1</accession>
<keyword evidence="10 13" id="KW-1133">Transmembrane helix</keyword>
<sequence>MARRLSIRQRLTLHALLTGFVMLCLSLVFLSSQWHESRAEKRIFDSELAPAAALRDVERVLLTAHSRMQSVLLGHITAMAAQEQLVRARALIFSGWQDYRRQLSNWSQDPDETRLIENIENRLPELQRFLEQTDAAYRRDDHAELERLVNADWMALENSFSSAVANLSALQNHHVVRAREELAQSRQRSRLLFGTLLFAGVLLLSGFATGLSRYIMRRILNIEAALEEVAAGKAGTVPHHDGETEMSHIAHAINRTVADLTSNHDAIAELMHTRQTILASVAQLKETNAQLGEAQSQLLQTEKLAGLGQLAGGIAHEINNPIGFIHSNLGTLDNYLKDLFELISGYEGLIHRGLDARGQVEAAYLRERADYDFLREDMTKLVIETRDGVRRVARIVADLKDFSRIDSGEDWTDADLLHGLESTLNVVHAAIAGKADLIRDDHPLPAVHCHPGQINQVFMNLLLNAADAIETRGTITLRTRQHGDEVCVEVHDTGRGMNTQERERMFDPFFTTKPVGKGTGLGLSVSHSIVQRHGGRFDVDSEPGRGTAVRLWLPVSGRRRVAGRRSGRSAAVLIAESGCSGEAQKTSRVLS</sequence>
<dbReference type="InterPro" id="IPR036890">
    <property type="entry name" value="HATPase_C_sf"/>
</dbReference>
<dbReference type="SMART" id="SM00388">
    <property type="entry name" value="HisKA"/>
    <property type="match status" value="1"/>
</dbReference>
<evidence type="ECO:0000313" key="16">
    <source>
        <dbReference type="EMBL" id="NMG16669.1"/>
    </source>
</evidence>
<evidence type="ECO:0000256" key="13">
    <source>
        <dbReference type="SAM" id="Phobius"/>
    </source>
</evidence>
<keyword evidence="12" id="KW-0807">Transducer</keyword>
<dbReference type="InterPro" id="IPR003660">
    <property type="entry name" value="HAMP_dom"/>
</dbReference>
<evidence type="ECO:0000256" key="4">
    <source>
        <dbReference type="ARBA" id="ARBA00022475"/>
    </source>
</evidence>
<evidence type="ECO:0000256" key="2">
    <source>
        <dbReference type="ARBA" id="ARBA00004236"/>
    </source>
</evidence>
<dbReference type="Gene3D" id="6.10.340.10">
    <property type="match status" value="1"/>
</dbReference>
<keyword evidence="4" id="KW-1003">Cell membrane</keyword>
<dbReference type="InterPro" id="IPR003594">
    <property type="entry name" value="HATPase_dom"/>
</dbReference>
<comment type="catalytic activity">
    <reaction evidence="1">
        <text>ATP + protein L-histidine = ADP + protein N-phospho-L-histidine.</text>
        <dbReference type="EC" id="2.7.13.3"/>
    </reaction>
</comment>
<keyword evidence="6" id="KW-0597">Phosphoprotein</keyword>
<name>A0ABX1NXC1_9RHOO</name>
<evidence type="ECO:0000256" key="9">
    <source>
        <dbReference type="ARBA" id="ARBA00022777"/>
    </source>
</evidence>
<dbReference type="Pfam" id="PF02518">
    <property type="entry name" value="HATPase_c"/>
    <property type="match status" value="1"/>
</dbReference>
<evidence type="ECO:0000256" key="12">
    <source>
        <dbReference type="ARBA" id="ARBA00023224"/>
    </source>
</evidence>
<keyword evidence="8 13" id="KW-0812">Transmembrane</keyword>
<dbReference type="SUPFAM" id="SSF55874">
    <property type="entry name" value="ATPase domain of HSP90 chaperone/DNA topoisomerase II/histidine kinase"/>
    <property type="match status" value="1"/>
</dbReference>
<evidence type="ECO:0000256" key="6">
    <source>
        <dbReference type="ARBA" id="ARBA00022553"/>
    </source>
</evidence>
<dbReference type="PANTHER" id="PTHR43065">
    <property type="entry name" value="SENSOR HISTIDINE KINASE"/>
    <property type="match status" value="1"/>
</dbReference>
<keyword evidence="7" id="KW-0808">Transferase</keyword>
<dbReference type="InterPro" id="IPR003122">
    <property type="entry name" value="Tar_rcpt_lig-bd"/>
</dbReference>
<dbReference type="InterPro" id="IPR003661">
    <property type="entry name" value="HisK_dim/P_dom"/>
</dbReference>
<gene>
    <name evidence="16" type="ORF">GPA24_14170</name>
</gene>
<evidence type="ECO:0000256" key="7">
    <source>
        <dbReference type="ARBA" id="ARBA00022679"/>
    </source>
</evidence>
<dbReference type="PANTHER" id="PTHR43065:SF50">
    <property type="entry name" value="HISTIDINE KINASE"/>
    <property type="match status" value="1"/>
</dbReference>
<reference evidence="16 17" key="1">
    <citation type="submission" date="2019-12" db="EMBL/GenBank/DDBJ databases">
        <title>Comparative genomics gives insights into the taxonomy of the Azoarcus-Aromatoleum group and reveals separate origins of nif in the plant-associated Azoarcus and non-plant-associated Aromatoleum sub-groups.</title>
        <authorList>
            <person name="Lafos M."/>
            <person name="Maluk M."/>
            <person name="Batista M."/>
            <person name="Junghare M."/>
            <person name="Carmona M."/>
            <person name="Faoro H."/>
            <person name="Cruz L.M."/>
            <person name="Battistoni F."/>
            <person name="De Souza E."/>
            <person name="Pedrosa F."/>
            <person name="Chen W.-M."/>
            <person name="Poole P.S."/>
            <person name="Dixon R.A."/>
            <person name="James E.K."/>
        </authorList>
    </citation>
    <scope>NUCLEOTIDE SEQUENCE [LARGE SCALE GENOMIC DNA]</scope>
    <source>
        <strain evidence="16 17">PbN1</strain>
    </source>
</reference>
<keyword evidence="9" id="KW-0418">Kinase</keyword>
<dbReference type="SUPFAM" id="SSF47384">
    <property type="entry name" value="Homodimeric domain of signal transducing histidine kinase"/>
    <property type="match status" value="1"/>
</dbReference>
<feature type="domain" description="Histidine kinase" evidence="14">
    <location>
        <begin position="313"/>
        <end position="557"/>
    </location>
</feature>
<evidence type="ECO:0000256" key="3">
    <source>
        <dbReference type="ARBA" id="ARBA00012438"/>
    </source>
</evidence>
<dbReference type="InterPro" id="IPR036097">
    <property type="entry name" value="HisK_dim/P_sf"/>
</dbReference>
<dbReference type="PROSITE" id="PS50109">
    <property type="entry name" value="HIS_KIN"/>
    <property type="match status" value="1"/>
</dbReference>
<dbReference type="InterPro" id="IPR004358">
    <property type="entry name" value="Sig_transdc_His_kin-like_C"/>
</dbReference>
<dbReference type="EC" id="2.7.13.3" evidence="3"/>
<keyword evidence="11 13" id="KW-0472">Membrane</keyword>
<dbReference type="Pfam" id="PF02203">
    <property type="entry name" value="TarH"/>
    <property type="match status" value="1"/>
</dbReference>
<organism evidence="16 17">
    <name type="scientific">Aromatoleum bremense</name>
    <dbReference type="NCBI Taxonomy" id="76115"/>
    <lineage>
        <taxon>Bacteria</taxon>
        <taxon>Pseudomonadati</taxon>
        <taxon>Pseudomonadota</taxon>
        <taxon>Betaproteobacteria</taxon>
        <taxon>Rhodocyclales</taxon>
        <taxon>Rhodocyclaceae</taxon>
        <taxon>Aromatoleum</taxon>
    </lineage>
</organism>
<evidence type="ECO:0000259" key="14">
    <source>
        <dbReference type="PROSITE" id="PS50109"/>
    </source>
</evidence>
<feature type="transmembrane region" description="Helical" evidence="13">
    <location>
        <begin position="191"/>
        <end position="211"/>
    </location>
</feature>
<proteinExistence type="predicted"/>
<dbReference type="PRINTS" id="PR00344">
    <property type="entry name" value="BCTRLSENSOR"/>
</dbReference>
<comment type="subcellular location">
    <subcellularLocation>
        <location evidence="2">Cell membrane</location>
    </subcellularLocation>
</comment>
<evidence type="ECO:0000256" key="10">
    <source>
        <dbReference type="ARBA" id="ARBA00022989"/>
    </source>
</evidence>
<evidence type="ECO:0000256" key="5">
    <source>
        <dbReference type="ARBA" id="ARBA00022481"/>
    </source>
</evidence>
<dbReference type="EMBL" id="WTVP01000043">
    <property type="protein sequence ID" value="NMG16669.1"/>
    <property type="molecule type" value="Genomic_DNA"/>
</dbReference>
<keyword evidence="17" id="KW-1185">Reference proteome</keyword>
<evidence type="ECO:0000256" key="8">
    <source>
        <dbReference type="ARBA" id="ARBA00022692"/>
    </source>
</evidence>
<dbReference type="SMART" id="SM00387">
    <property type="entry name" value="HATPase_c"/>
    <property type="match status" value="1"/>
</dbReference>
<dbReference type="Gene3D" id="1.10.287.130">
    <property type="match status" value="1"/>
</dbReference>
<evidence type="ECO:0000256" key="1">
    <source>
        <dbReference type="ARBA" id="ARBA00000085"/>
    </source>
</evidence>
<feature type="domain" description="HAMP" evidence="15">
    <location>
        <begin position="213"/>
        <end position="265"/>
    </location>
</feature>
<dbReference type="Gene3D" id="3.30.565.10">
    <property type="entry name" value="Histidine kinase-like ATPase, C-terminal domain"/>
    <property type="match status" value="1"/>
</dbReference>